<feature type="transmembrane region" description="Helical" evidence="9">
    <location>
        <begin position="95"/>
        <end position="118"/>
    </location>
</feature>
<dbReference type="PIRSF" id="PIRSF023381">
    <property type="entry name" value="MannP-dilichol_defect-1p"/>
    <property type="match status" value="1"/>
</dbReference>
<name>A0A087UCE9_STEMI</name>
<dbReference type="OMA" id="VLWSMQI"/>
<evidence type="ECO:0000256" key="1">
    <source>
        <dbReference type="ARBA" id="ARBA00004141"/>
    </source>
</evidence>
<gene>
    <name evidence="10" type="ORF">X975_14041</name>
</gene>
<sequence length="169" mass="18675">MGEYLRQFISLFISDKCFNEFFVKFNILDADCLKQTISKALGTGIILGSTLVKFPQILKIWNAKSAEGISFLGVLLELIAVTSAASYSFAKGYPFSSWGESCFLMIETAIIGFLVLLYSNRLRQANAFAAFYSIAIYMLFNGLIPMSVLWSMQIANVPIVVCGKSLNCA</sequence>
<keyword evidence="3 9" id="KW-0812">Transmembrane</keyword>
<evidence type="ECO:0000256" key="5">
    <source>
        <dbReference type="ARBA" id="ARBA00022989"/>
    </source>
</evidence>
<dbReference type="AlphaFoldDB" id="A0A087UCE9"/>
<dbReference type="FunFam" id="1.20.1280.290:FF:000006">
    <property type="entry name" value="mannose-P-dolichol utilization defect 1 protein"/>
    <property type="match status" value="1"/>
</dbReference>
<dbReference type="InterPro" id="IPR016817">
    <property type="entry name" value="MannP-dilichol_defect-1"/>
</dbReference>
<evidence type="ECO:0000313" key="10">
    <source>
        <dbReference type="EMBL" id="KFM75038.1"/>
    </source>
</evidence>
<evidence type="ECO:0000256" key="4">
    <source>
        <dbReference type="ARBA" id="ARBA00022737"/>
    </source>
</evidence>
<dbReference type="STRING" id="407821.A0A087UCE9"/>
<keyword evidence="5 9" id="KW-1133">Transmembrane helix</keyword>
<dbReference type="EMBL" id="KK119201">
    <property type="protein sequence ID" value="KFM75038.1"/>
    <property type="molecule type" value="Genomic_DNA"/>
</dbReference>
<dbReference type="InterPro" id="IPR006603">
    <property type="entry name" value="PQ-loop_rpt"/>
</dbReference>
<dbReference type="Gene3D" id="1.20.1280.290">
    <property type="match status" value="1"/>
</dbReference>
<organism evidence="10 11">
    <name type="scientific">Stegodyphus mimosarum</name>
    <name type="common">African social velvet spider</name>
    <dbReference type="NCBI Taxonomy" id="407821"/>
    <lineage>
        <taxon>Eukaryota</taxon>
        <taxon>Metazoa</taxon>
        <taxon>Ecdysozoa</taxon>
        <taxon>Arthropoda</taxon>
        <taxon>Chelicerata</taxon>
        <taxon>Arachnida</taxon>
        <taxon>Araneae</taxon>
        <taxon>Araneomorphae</taxon>
        <taxon>Entelegynae</taxon>
        <taxon>Eresoidea</taxon>
        <taxon>Eresidae</taxon>
        <taxon>Stegodyphus</taxon>
    </lineage>
</organism>
<dbReference type="SMART" id="SM00679">
    <property type="entry name" value="CTNS"/>
    <property type="match status" value="1"/>
</dbReference>
<comment type="subcellular location">
    <subcellularLocation>
        <location evidence="1">Membrane</location>
        <topology evidence="1">Multi-pass membrane protein</topology>
    </subcellularLocation>
</comment>
<comment type="similarity">
    <text evidence="7">Belongs to the MPDU1 (TC 2.A.43.3) family.</text>
</comment>
<evidence type="ECO:0000256" key="3">
    <source>
        <dbReference type="ARBA" id="ARBA00022692"/>
    </source>
</evidence>
<feature type="transmembrane region" description="Helical" evidence="9">
    <location>
        <begin position="130"/>
        <end position="152"/>
    </location>
</feature>
<dbReference type="PANTHER" id="PTHR12226:SF2">
    <property type="entry name" value="MANNOSE-P-DOLICHOL UTILIZATION DEFECT 1 PROTEIN"/>
    <property type="match status" value="1"/>
</dbReference>
<proteinExistence type="inferred from homology"/>
<dbReference type="OrthoDB" id="271506at2759"/>
<keyword evidence="2" id="KW-0813">Transport</keyword>
<accession>A0A087UCE9</accession>
<dbReference type="Pfam" id="PF04193">
    <property type="entry name" value="PQ-loop"/>
    <property type="match status" value="1"/>
</dbReference>
<protein>
    <recommendedName>
        <fullName evidence="8">Mannose-P-dolichol utilization defect 1 protein homolog</fullName>
    </recommendedName>
</protein>
<dbReference type="GO" id="GO:0009312">
    <property type="term" value="P:oligosaccharide biosynthetic process"/>
    <property type="evidence" value="ECO:0007669"/>
    <property type="project" value="TreeGrafter"/>
</dbReference>
<evidence type="ECO:0000256" key="8">
    <source>
        <dbReference type="ARBA" id="ARBA00067517"/>
    </source>
</evidence>
<feature type="non-terminal residue" evidence="10">
    <location>
        <position position="169"/>
    </location>
</feature>
<evidence type="ECO:0000313" key="11">
    <source>
        <dbReference type="Proteomes" id="UP000054359"/>
    </source>
</evidence>
<dbReference type="GO" id="GO:0016020">
    <property type="term" value="C:membrane"/>
    <property type="evidence" value="ECO:0007669"/>
    <property type="project" value="UniProtKB-SubCell"/>
</dbReference>
<keyword evidence="11" id="KW-1185">Reference proteome</keyword>
<keyword evidence="4" id="KW-0677">Repeat</keyword>
<evidence type="ECO:0000256" key="2">
    <source>
        <dbReference type="ARBA" id="ARBA00022448"/>
    </source>
</evidence>
<keyword evidence="6 9" id="KW-0472">Membrane</keyword>
<evidence type="ECO:0000256" key="6">
    <source>
        <dbReference type="ARBA" id="ARBA00023136"/>
    </source>
</evidence>
<reference evidence="10 11" key="1">
    <citation type="submission" date="2013-11" db="EMBL/GenBank/DDBJ databases">
        <title>Genome sequencing of Stegodyphus mimosarum.</title>
        <authorList>
            <person name="Bechsgaard J."/>
        </authorList>
    </citation>
    <scope>NUCLEOTIDE SEQUENCE [LARGE SCALE GENOMIC DNA]</scope>
</reference>
<feature type="transmembrane region" description="Helical" evidence="9">
    <location>
        <begin position="69"/>
        <end position="89"/>
    </location>
</feature>
<evidence type="ECO:0000256" key="7">
    <source>
        <dbReference type="ARBA" id="ARBA00038475"/>
    </source>
</evidence>
<evidence type="ECO:0000256" key="9">
    <source>
        <dbReference type="SAM" id="Phobius"/>
    </source>
</evidence>
<dbReference type="PANTHER" id="PTHR12226">
    <property type="entry name" value="MANNOSE-P-DOLICHOL UTILIZATION DEFECT 1 LEC35 -RELATED"/>
    <property type="match status" value="1"/>
</dbReference>
<dbReference type="Proteomes" id="UP000054359">
    <property type="component" value="Unassembled WGS sequence"/>
</dbReference>